<keyword evidence="3" id="KW-1185">Reference proteome</keyword>
<name>G0PN45_CAEBE</name>
<keyword evidence="1" id="KW-0472">Membrane</keyword>
<dbReference type="eggNOG" id="KOG3700">
    <property type="taxonomic scope" value="Eukaryota"/>
</dbReference>
<evidence type="ECO:0000313" key="2">
    <source>
        <dbReference type="EMBL" id="EGT39761.1"/>
    </source>
</evidence>
<feature type="transmembrane region" description="Helical" evidence="1">
    <location>
        <begin position="14"/>
        <end position="38"/>
    </location>
</feature>
<gene>
    <name evidence="2" type="ORF">CAEBREN_31361</name>
</gene>
<dbReference type="PANTHER" id="PTHR11161">
    <property type="entry name" value="O-ACYLTRANSFERASE"/>
    <property type="match status" value="1"/>
</dbReference>
<dbReference type="HOGENOM" id="CLU_1653665_0_0_1"/>
<organism evidence="3">
    <name type="scientific">Caenorhabditis brenneri</name>
    <name type="common">Nematode worm</name>
    <dbReference type="NCBI Taxonomy" id="135651"/>
    <lineage>
        <taxon>Eukaryota</taxon>
        <taxon>Metazoa</taxon>
        <taxon>Ecdysozoa</taxon>
        <taxon>Nematoda</taxon>
        <taxon>Chromadorea</taxon>
        <taxon>Rhabditida</taxon>
        <taxon>Rhabditina</taxon>
        <taxon>Rhabditomorpha</taxon>
        <taxon>Rhabditoidea</taxon>
        <taxon>Rhabditidae</taxon>
        <taxon>Peloderinae</taxon>
        <taxon>Caenorhabditis</taxon>
    </lineage>
</organism>
<dbReference type="PANTHER" id="PTHR11161:SF0">
    <property type="entry name" value="O-ACYLTRANSFERASE LIKE PROTEIN"/>
    <property type="match status" value="1"/>
</dbReference>
<dbReference type="InParanoid" id="G0PN45"/>
<dbReference type="EMBL" id="GL381676">
    <property type="protein sequence ID" value="EGT39761.1"/>
    <property type="molecule type" value="Genomic_DNA"/>
</dbReference>
<keyword evidence="1" id="KW-1133">Transmembrane helix</keyword>
<keyword evidence="1" id="KW-0812">Transmembrane</keyword>
<proteinExistence type="predicted"/>
<feature type="transmembrane region" description="Helical" evidence="1">
    <location>
        <begin position="68"/>
        <end position="91"/>
    </location>
</feature>
<evidence type="ECO:0000256" key="1">
    <source>
        <dbReference type="SAM" id="Phobius"/>
    </source>
</evidence>
<dbReference type="InterPro" id="IPR052728">
    <property type="entry name" value="O2_lipid_transport_reg"/>
</dbReference>
<accession>G0PN45</accession>
<dbReference type="AlphaFoldDB" id="G0PN45"/>
<dbReference type="OrthoDB" id="207378at2759"/>
<protein>
    <submittedName>
        <fullName evidence="2">Uncharacterized protein</fullName>
    </submittedName>
</protein>
<sequence length="160" mass="18981">MPLGDVAKHIWNHLFLNAVLSVDTFFLLSGIVVAYLFFKQRPKPNQIKSPLTWALFYLHRYLRLTPPYMLFIGFFVVYGPYIQGPYAAWMWNILIRQTDACKNRWWRNLLYINNYDTDQLQPVMECPGSGHFTRMIYQRPWNRCSPYLVGLLTGYLISAY</sequence>
<reference evidence="3" key="1">
    <citation type="submission" date="2011-07" db="EMBL/GenBank/DDBJ databases">
        <authorList>
            <consortium name="Caenorhabditis brenneri Sequencing and Analysis Consortium"/>
            <person name="Wilson R.K."/>
        </authorList>
    </citation>
    <scope>NUCLEOTIDE SEQUENCE [LARGE SCALE GENOMIC DNA]</scope>
    <source>
        <strain evidence="3">PB2801</strain>
    </source>
</reference>
<dbReference type="Proteomes" id="UP000008068">
    <property type="component" value="Unassembled WGS sequence"/>
</dbReference>
<evidence type="ECO:0000313" key="3">
    <source>
        <dbReference type="Proteomes" id="UP000008068"/>
    </source>
</evidence>